<keyword evidence="8" id="KW-1185">Reference proteome</keyword>
<evidence type="ECO:0000256" key="5">
    <source>
        <dbReference type="SAM" id="MobiDB-lite"/>
    </source>
</evidence>
<evidence type="ECO:0000313" key="8">
    <source>
        <dbReference type="Proteomes" id="UP000317238"/>
    </source>
</evidence>
<keyword evidence="4" id="KW-0067">ATP-binding</keyword>
<dbReference type="CDD" id="cd14014">
    <property type="entry name" value="STKc_PknB_like"/>
    <property type="match status" value="1"/>
</dbReference>
<evidence type="ECO:0000256" key="3">
    <source>
        <dbReference type="ARBA" id="ARBA00022777"/>
    </source>
</evidence>
<dbReference type="Pfam" id="PF00069">
    <property type="entry name" value="Pkinase"/>
    <property type="match status" value="1"/>
</dbReference>
<name>A0A5C5Y0I0_9PLAN</name>
<keyword evidence="1 7" id="KW-0808">Transferase</keyword>
<dbReference type="Pfam" id="PF13809">
    <property type="entry name" value="Tubulin_2"/>
    <property type="match status" value="1"/>
</dbReference>
<accession>A0A5C5Y0I0</accession>
<dbReference type="Gene3D" id="3.40.50.1440">
    <property type="entry name" value="Tubulin/FtsZ, GTPase domain"/>
    <property type="match status" value="1"/>
</dbReference>
<dbReference type="InterPro" id="IPR025904">
    <property type="entry name" value="Tubulin-like"/>
</dbReference>
<feature type="region of interest" description="Disordered" evidence="5">
    <location>
        <begin position="280"/>
        <end position="304"/>
    </location>
</feature>
<dbReference type="PANTHER" id="PTHR43289:SF34">
    <property type="entry name" value="SERINE_THREONINE-PROTEIN KINASE YBDM-RELATED"/>
    <property type="match status" value="1"/>
</dbReference>
<dbReference type="PROSITE" id="PS00108">
    <property type="entry name" value="PROTEIN_KINASE_ST"/>
    <property type="match status" value="1"/>
</dbReference>
<protein>
    <submittedName>
        <fullName evidence="7">Tubulin-like protein</fullName>
        <ecNumber evidence="7">2.7.11.1</ecNumber>
    </submittedName>
</protein>
<dbReference type="EC" id="2.7.11.1" evidence="7"/>
<comment type="caution">
    <text evidence="7">The sequence shown here is derived from an EMBL/GenBank/DDBJ whole genome shotgun (WGS) entry which is preliminary data.</text>
</comment>
<dbReference type="GO" id="GO:0004674">
    <property type="term" value="F:protein serine/threonine kinase activity"/>
    <property type="evidence" value="ECO:0007669"/>
    <property type="project" value="UniProtKB-EC"/>
</dbReference>
<dbReference type="OrthoDB" id="278998at2"/>
<evidence type="ECO:0000259" key="6">
    <source>
        <dbReference type="PROSITE" id="PS50011"/>
    </source>
</evidence>
<evidence type="ECO:0000256" key="1">
    <source>
        <dbReference type="ARBA" id="ARBA00022679"/>
    </source>
</evidence>
<proteinExistence type="predicted"/>
<dbReference type="SMART" id="SM00220">
    <property type="entry name" value="S_TKc"/>
    <property type="match status" value="1"/>
</dbReference>
<reference evidence="7 8" key="1">
    <citation type="submission" date="2019-02" db="EMBL/GenBank/DDBJ databases">
        <title>Deep-cultivation of Planctomycetes and their phenomic and genomic characterization uncovers novel biology.</title>
        <authorList>
            <person name="Wiegand S."/>
            <person name="Jogler M."/>
            <person name="Boedeker C."/>
            <person name="Pinto D."/>
            <person name="Vollmers J."/>
            <person name="Rivas-Marin E."/>
            <person name="Kohn T."/>
            <person name="Peeters S.H."/>
            <person name="Heuer A."/>
            <person name="Rast P."/>
            <person name="Oberbeckmann S."/>
            <person name="Bunk B."/>
            <person name="Jeske O."/>
            <person name="Meyerdierks A."/>
            <person name="Storesund J.E."/>
            <person name="Kallscheuer N."/>
            <person name="Luecker S."/>
            <person name="Lage O.M."/>
            <person name="Pohl T."/>
            <person name="Merkel B.J."/>
            <person name="Hornburger P."/>
            <person name="Mueller R.-W."/>
            <person name="Bruemmer F."/>
            <person name="Labrenz M."/>
            <person name="Spormann A.M."/>
            <person name="Op Den Camp H."/>
            <person name="Overmann J."/>
            <person name="Amann R."/>
            <person name="Jetten M.S.M."/>
            <person name="Mascher T."/>
            <person name="Medema M.H."/>
            <person name="Devos D.P."/>
            <person name="Kaster A.-K."/>
            <person name="Ovreas L."/>
            <person name="Rohde M."/>
            <person name="Galperin M.Y."/>
            <person name="Jogler C."/>
        </authorList>
    </citation>
    <scope>NUCLEOTIDE SEQUENCE [LARGE SCALE GENOMIC DNA]</scope>
    <source>
        <strain evidence="7 8">Pan14r</strain>
    </source>
</reference>
<dbReference type="Gene3D" id="1.10.510.10">
    <property type="entry name" value="Transferase(Phosphotransferase) domain 1"/>
    <property type="match status" value="1"/>
</dbReference>
<dbReference type="InterPro" id="IPR036525">
    <property type="entry name" value="Tubulin/FtsZ_GTPase_sf"/>
</dbReference>
<dbReference type="InterPro" id="IPR011009">
    <property type="entry name" value="Kinase-like_dom_sf"/>
</dbReference>
<organism evidence="7 8">
    <name type="scientific">Crateriforma conspicua</name>
    <dbReference type="NCBI Taxonomy" id="2527996"/>
    <lineage>
        <taxon>Bacteria</taxon>
        <taxon>Pseudomonadati</taxon>
        <taxon>Planctomycetota</taxon>
        <taxon>Planctomycetia</taxon>
        <taxon>Planctomycetales</taxon>
        <taxon>Planctomycetaceae</taxon>
        <taxon>Crateriforma</taxon>
    </lineage>
</organism>
<dbReference type="RefSeq" id="WP_146438765.1">
    <property type="nucleotide sequence ID" value="NZ_SJPL01000001.1"/>
</dbReference>
<feature type="domain" description="Protein kinase" evidence="6">
    <location>
        <begin position="21"/>
        <end position="271"/>
    </location>
</feature>
<dbReference type="SUPFAM" id="SSF56112">
    <property type="entry name" value="Protein kinase-like (PK-like)"/>
    <property type="match status" value="1"/>
</dbReference>
<dbReference type="InterPro" id="IPR008271">
    <property type="entry name" value="Ser/Thr_kinase_AS"/>
</dbReference>
<evidence type="ECO:0000256" key="4">
    <source>
        <dbReference type="ARBA" id="ARBA00022840"/>
    </source>
</evidence>
<keyword evidence="3" id="KW-0418">Kinase</keyword>
<dbReference type="InterPro" id="IPR000719">
    <property type="entry name" value="Prot_kinase_dom"/>
</dbReference>
<dbReference type="Proteomes" id="UP000317238">
    <property type="component" value="Unassembled WGS sequence"/>
</dbReference>
<gene>
    <name evidence="7" type="ORF">Pan14r_15310</name>
</gene>
<dbReference type="AlphaFoldDB" id="A0A5C5Y0I0"/>
<dbReference type="GO" id="GO:0005524">
    <property type="term" value="F:ATP binding"/>
    <property type="evidence" value="ECO:0007669"/>
    <property type="project" value="UniProtKB-KW"/>
</dbReference>
<evidence type="ECO:0000256" key="2">
    <source>
        <dbReference type="ARBA" id="ARBA00022741"/>
    </source>
</evidence>
<sequence length="1083" mass="117855">MTKTADSTRLIAPGYEPFSGYVLEEKIGEGGFGEVWRADAPGGIKKAVKFVFGATDENRGSRELRSLERIKGVHHPFLLTLDRFGIVNDQLVIVTELADGSLEEVFKRHCDRGSCGIPRKALLAYLHDAADALDYLHSKYQLQHLDIKPGNLLLVGGHVKVADFGLLKDLREADCSIVGGLTPTYAPPEVFDGRPSLHSDQYSLGVMYQELLTGSRPFNGRTIAQLATQHVHGSPNLNALPACDQPIVARALEKDPTRRFESCADFVDALRHVQSRAATASGMPAKASSAQTDPLSFGQNQPASVQDLPQLDSKVRSISGRITSHTLVVALGGTGASCLHDLRSRIAKLYSASPMDLHSVLIDTDAATIQATKLAEISDLIPQCHLVHTPLKSAMDYRREQHQRFGSISRRWIYNVPRNGRTEGMRPLGRLALVDHGETIRRTLVEAIDHLAAVCGERIPMVYVIGSVSGGTGGGMYLDVVHLLRNLLDQAGLENSKIVSLLSAAAMRGNPANPLLLHDTQATLQEMQHFMKPGNSYPGDAGAGFESLPAARSPLSDAYVITGPADEAEGIDPRETIVNYLWAAANGAHDLLEAARRGTEDATAGMPATHLRSVGAVRLGTVRALEEKLLAPALIRHLLLSWLGRPGEAKQLAKPVIDRLIKRSEMTREAIRNAMLGMYRADDDSRREWLMSLIRRLPEEALQSDQAIRNYLEPSISDATIPNAVSRLVASYVVAISREFMVRLHDRRLDITSAIEVTARLIDRCNELAQTESINDSMLKAADAIDGGLSGNDPITERVNMACEIGRQIMSMKAESLTNQFFVELASQLQTMRGRLEGRAVLIAEGIQATSTDGKADANAWSEMPRELQVRFEPLLAELHESMVDQTLLAMLRSNQPGMNADTLVSTLSDAALPLVKNAVDATESAAEEQTLSPELSTTTPATLALSRTSSLQDQDVTSDSDLVSPTLTASFTAQQSNVSKDAQVRPETMVAKVRPGLLDCGGMQRLMLLVGSDAELQQLENRVKQAHEGSLTSVIIPGITPMLIHEAQQVPMQRVLERLEVATGDPSVSNRLRSRADVDWSN</sequence>
<dbReference type="PROSITE" id="PS50011">
    <property type="entry name" value="PROTEIN_KINASE_DOM"/>
    <property type="match status" value="1"/>
</dbReference>
<keyword evidence="2" id="KW-0547">Nucleotide-binding</keyword>
<evidence type="ECO:0000313" key="7">
    <source>
        <dbReference type="EMBL" id="TWT69246.1"/>
    </source>
</evidence>
<dbReference type="EMBL" id="SJPL01000001">
    <property type="protein sequence ID" value="TWT69246.1"/>
    <property type="molecule type" value="Genomic_DNA"/>
</dbReference>
<dbReference type="PANTHER" id="PTHR43289">
    <property type="entry name" value="MITOGEN-ACTIVATED PROTEIN KINASE KINASE KINASE 20-RELATED"/>
    <property type="match status" value="1"/>
</dbReference>
<feature type="compositionally biased region" description="Polar residues" evidence="5">
    <location>
        <begin position="288"/>
        <end position="304"/>
    </location>
</feature>